<organism evidence="1 2">
    <name type="scientific">Gasterosteus aculeatus aculeatus</name>
    <name type="common">three-spined stickleback</name>
    <dbReference type="NCBI Taxonomy" id="481459"/>
    <lineage>
        <taxon>Eukaryota</taxon>
        <taxon>Metazoa</taxon>
        <taxon>Chordata</taxon>
        <taxon>Craniata</taxon>
        <taxon>Vertebrata</taxon>
        <taxon>Euteleostomi</taxon>
        <taxon>Actinopterygii</taxon>
        <taxon>Neopterygii</taxon>
        <taxon>Teleostei</taxon>
        <taxon>Neoteleostei</taxon>
        <taxon>Acanthomorphata</taxon>
        <taxon>Eupercaria</taxon>
        <taxon>Perciformes</taxon>
        <taxon>Cottioidei</taxon>
        <taxon>Gasterosteales</taxon>
        <taxon>Gasterosteidae</taxon>
        <taxon>Gasterosteus</taxon>
    </lineage>
</organism>
<reference evidence="1" key="2">
    <citation type="submission" date="2025-08" db="UniProtKB">
        <authorList>
            <consortium name="Ensembl"/>
        </authorList>
    </citation>
    <scope>IDENTIFICATION</scope>
</reference>
<reference evidence="1 2" key="1">
    <citation type="journal article" date="2021" name="G3 (Bethesda)">
        <title>Improved contiguity of the threespine stickleback genome using long-read sequencing.</title>
        <authorList>
            <person name="Nath S."/>
            <person name="Shaw D.E."/>
            <person name="White M.A."/>
        </authorList>
    </citation>
    <scope>NUCLEOTIDE SEQUENCE [LARGE SCALE GENOMIC DNA]</scope>
    <source>
        <strain evidence="1 2">Lake Benthic</strain>
    </source>
</reference>
<proteinExistence type="predicted"/>
<dbReference type="Proteomes" id="UP000007635">
    <property type="component" value="Chromosome V"/>
</dbReference>
<dbReference type="AlphaFoldDB" id="A0AAQ4R9C5"/>
<accession>A0AAQ4R9C5</accession>
<keyword evidence="2" id="KW-1185">Reference proteome</keyword>
<evidence type="ECO:0000313" key="1">
    <source>
        <dbReference type="Ensembl" id="ENSGACP00000058761.1"/>
    </source>
</evidence>
<dbReference type="Ensembl" id="ENSGACT00000084476.1">
    <property type="protein sequence ID" value="ENSGACP00000058761.1"/>
    <property type="gene ID" value="ENSGACG00000035755.1"/>
</dbReference>
<reference evidence="1" key="3">
    <citation type="submission" date="2025-09" db="UniProtKB">
        <authorList>
            <consortium name="Ensembl"/>
        </authorList>
    </citation>
    <scope>IDENTIFICATION</scope>
</reference>
<sequence length="87" mass="9654">IALNIPGVCSSLKPRTLRFSPSCKLTKTCSLEPTANLSCKNTFDMEYTQMFSSWACCDEVSLRLPRWIALGYLSFRASLAVISARSV</sequence>
<evidence type="ECO:0000313" key="2">
    <source>
        <dbReference type="Proteomes" id="UP000007635"/>
    </source>
</evidence>
<protein>
    <submittedName>
        <fullName evidence="1">Uncharacterized protein</fullName>
    </submittedName>
</protein>
<name>A0AAQ4R9C5_GASAC</name>